<accession>Q1PZB3</accession>
<dbReference type="EMBL" id="CT573072">
    <property type="protein sequence ID" value="CAJ72415.1"/>
    <property type="molecule type" value="Genomic_DNA"/>
</dbReference>
<dbReference type="Proteomes" id="UP000501926">
    <property type="component" value="Chromosome"/>
</dbReference>
<reference evidence="1" key="1">
    <citation type="journal article" date="2006" name="Nature">
        <title>Deciphering the evolution and metabolism of an anammox bacterium from a community genome.</title>
        <authorList>
            <person name="Strous M."/>
            <person name="Pelletier E."/>
            <person name="Mangenot S."/>
            <person name="Rattei T."/>
            <person name="Lehner A."/>
            <person name="Taylor M.W."/>
            <person name="Horn M."/>
            <person name="Daims H."/>
            <person name="Bartol-Mavel D."/>
            <person name="Wincker P."/>
            <person name="Barbe V."/>
            <person name="Fonknechten N."/>
            <person name="Vallenet D."/>
            <person name="Segurens B."/>
            <person name="Schenowitz-Truong C."/>
            <person name="Medigue C."/>
            <person name="Collingro A."/>
            <person name="Snel B."/>
            <person name="Dutilh B.E."/>
            <person name="OpDenCamp H.J.M."/>
            <person name="vanDerDrift C."/>
            <person name="Cirpus I."/>
            <person name="vanDePas-Schoonen K.T."/>
            <person name="Harhangi H.R."/>
            <person name="vanNiftrik L."/>
            <person name="Schmid M."/>
            <person name="Keltjens J."/>
            <person name="vanDeVossenberg J."/>
            <person name="Kartal B."/>
            <person name="Meier H."/>
            <person name="Frishman D."/>
            <person name="Huynen M.A."/>
            <person name="Mewes H."/>
            <person name="Weissenbach J."/>
            <person name="Jetten M.S.M."/>
            <person name="Wagner M."/>
            <person name="LePaslier D."/>
        </authorList>
    </citation>
    <scope>NUCLEOTIDE SEQUENCE</scope>
</reference>
<reference evidence="2 3" key="3">
    <citation type="submission" date="2020-02" db="EMBL/GenBank/DDBJ databases">
        <title>Newly sequenced genome of strain CSTR1 showed variability in Candidatus Kuenenia stuttgartiensis genomes.</title>
        <authorList>
            <person name="Ding C."/>
            <person name="Adrian L."/>
        </authorList>
    </citation>
    <scope>NUCLEOTIDE SEQUENCE [LARGE SCALE GENOMIC DNA]</scope>
    <source>
        <strain evidence="2 3">CSTR1</strain>
    </source>
</reference>
<evidence type="ECO:0000313" key="3">
    <source>
        <dbReference type="Proteomes" id="UP000501926"/>
    </source>
</evidence>
<evidence type="ECO:0000313" key="2">
    <source>
        <dbReference type="EMBL" id="QII10208.1"/>
    </source>
</evidence>
<evidence type="ECO:0000313" key="1">
    <source>
        <dbReference type="EMBL" id="CAJ72415.1"/>
    </source>
</evidence>
<sequence length="77" mass="8525">MKIPLLQDKSASPHFFPVHFELRVASGTLLTGNFSISGGFYNNFYVPQSTICNLLTVPYSPLLREQGGCLPHIQEVS</sequence>
<organism evidence="1">
    <name type="scientific">Kuenenia stuttgartiensis</name>
    <dbReference type="NCBI Taxonomy" id="174633"/>
    <lineage>
        <taxon>Bacteria</taxon>
        <taxon>Pseudomonadati</taxon>
        <taxon>Planctomycetota</taxon>
        <taxon>Candidatus Brocadiia</taxon>
        <taxon>Candidatus Brocadiales</taxon>
        <taxon>Candidatus Brocadiaceae</taxon>
        <taxon>Candidatus Kuenenia</taxon>
    </lineage>
</organism>
<reference evidence="1" key="2">
    <citation type="submission" date="2006-01" db="EMBL/GenBank/DDBJ databases">
        <authorList>
            <person name="Genoscope"/>
        </authorList>
    </citation>
    <scope>NUCLEOTIDE SEQUENCE</scope>
</reference>
<protein>
    <submittedName>
        <fullName evidence="1">Uncharacterized protein</fullName>
    </submittedName>
</protein>
<name>Q1PZB3_KUEST</name>
<gene>
    <name evidence="2" type="ORF">KsCSTR_08290</name>
    <name evidence="1" type="ORF">kustd1670</name>
</gene>
<proteinExistence type="predicted"/>
<dbReference type="AlphaFoldDB" id="Q1PZB3"/>
<dbReference type="EMBL" id="CP049055">
    <property type="protein sequence ID" value="QII10208.1"/>
    <property type="molecule type" value="Genomic_DNA"/>
</dbReference>